<dbReference type="InterPro" id="IPR012338">
    <property type="entry name" value="Beta-lactam/transpept-like"/>
</dbReference>
<organism evidence="4">
    <name type="scientific">bioreactor metagenome</name>
    <dbReference type="NCBI Taxonomy" id="1076179"/>
    <lineage>
        <taxon>unclassified sequences</taxon>
        <taxon>metagenomes</taxon>
        <taxon>ecological metagenomes</taxon>
    </lineage>
</organism>
<dbReference type="PANTHER" id="PTHR43283:SF11">
    <property type="entry name" value="BETA-LACTAMASE-RELATED DOMAIN-CONTAINING PROTEIN"/>
    <property type="match status" value="1"/>
</dbReference>
<evidence type="ECO:0000256" key="1">
    <source>
        <dbReference type="ARBA" id="ARBA00022801"/>
    </source>
</evidence>
<evidence type="ECO:0000256" key="2">
    <source>
        <dbReference type="SAM" id="MobiDB-lite"/>
    </source>
</evidence>
<comment type="caution">
    <text evidence="4">The sequence shown here is derived from an EMBL/GenBank/DDBJ whole genome shotgun (WGS) entry which is preliminary data.</text>
</comment>
<dbReference type="GO" id="GO:0016787">
    <property type="term" value="F:hydrolase activity"/>
    <property type="evidence" value="ECO:0007669"/>
    <property type="project" value="UniProtKB-KW"/>
</dbReference>
<feature type="compositionally biased region" description="Polar residues" evidence="2">
    <location>
        <begin position="65"/>
        <end position="76"/>
    </location>
</feature>
<dbReference type="EMBL" id="VSSQ01063653">
    <property type="protein sequence ID" value="MPN16660.1"/>
    <property type="molecule type" value="Genomic_DNA"/>
</dbReference>
<feature type="region of interest" description="Disordered" evidence="2">
    <location>
        <begin position="47"/>
        <end position="76"/>
    </location>
</feature>
<proteinExistence type="predicted"/>
<sequence length="138" mass="15420">MFGGISGNAGLFSNANDLAKLMQMWLNGGEYGGERFLSEETVNLFTKTKSSNSRRGLGFDKPDPRNNNASPTSPLTPISVYGHTGFTGTSFWVDPDNNMIYIFLSNRVFPERSPNRLSTLNIRERIQDELYKAMSITN</sequence>
<accession>A0A645FRZ1</accession>
<dbReference type="SUPFAM" id="SSF56601">
    <property type="entry name" value="beta-lactamase/transpeptidase-like"/>
    <property type="match status" value="1"/>
</dbReference>
<evidence type="ECO:0000259" key="3">
    <source>
        <dbReference type="Pfam" id="PF00144"/>
    </source>
</evidence>
<keyword evidence="1" id="KW-0378">Hydrolase</keyword>
<reference evidence="4" key="1">
    <citation type="submission" date="2019-08" db="EMBL/GenBank/DDBJ databases">
        <authorList>
            <person name="Kucharzyk K."/>
            <person name="Murdoch R.W."/>
            <person name="Higgins S."/>
            <person name="Loffler F."/>
        </authorList>
    </citation>
    <scope>NUCLEOTIDE SEQUENCE</scope>
</reference>
<dbReference type="InterPro" id="IPR050789">
    <property type="entry name" value="Diverse_Enzym_Activities"/>
</dbReference>
<name>A0A645FRZ1_9ZZZZ</name>
<gene>
    <name evidence="4" type="ORF">SDC9_164005</name>
</gene>
<dbReference type="AlphaFoldDB" id="A0A645FRZ1"/>
<dbReference type="Gene3D" id="3.40.710.10">
    <property type="entry name" value="DD-peptidase/beta-lactamase superfamily"/>
    <property type="match status" value="1"/>
</dbReference>
<dbReference type="Pfam" id="PF00144">
    <property type="entry name" value="Beta-lactamase"/>
    <property type="match status" value="1"/>
</dbReference>
<dbReference type="InterPro" id="IPR001466">
    <property type="entry name" value="Beta-lactam-related"/>
</dbReference>
<evidence type="ECO:0000313" key="4">
    <source>
        <dbReference type="EMBL" id="MPN16660.1"/>
    </source>
</evidence>
<feature type="domain" description="Beta-lactamase-related" evidence="3">
    <location>
        <begin position="7"/>
        <end position="115"/>
    </location>
</feature>
<dbReference type="PANTHER" id="PTHR43283">
    <property type="entry name" value="BETA-LACTAMASE-RELATED"/>
    <property type="match status" value="1"/>
</dbReference>
<protein>
    <recommendedName>
        <fullName evidence="3">Beta-lactamase-related domain-containing protein</fullName>
    </recommendedName>
</protein>